<dbReference type="Gene3D" id="1.10.8.60">
    <property type="match status" value="1"/>
</dbReference>
<evidence type="ECO:0000256" key="12">
    <source>
        <dbReference type="ARBA" id="ARBA00022980"/>
    </source>
</evidence>
<dbReference type="AlphaFoldDB" id="A0A238BTV3"/>
<dbReference type="Gene3D" id="2.40.50.140">
    <property type="entry name" value="Nucleic acid-binding proteins"/>
    <property type="match status" value="1"/>
</dbReference>
<evidence type="ECO:0000256" key="7">
    <source>
        <dbReference type="ARBA" id="ARBA00022490"/>
    </source>
</evidence>
<evidence type="ECO:0000256" key="10">
    <source>
        <dbReference type="ARBA" id="ARBA00022840"/>
    </source>
</evidence>
<dbReference type="InterPro" id="IPR036899">
    <property type="entry name" value="Ribosomal_uL13_sf"/>
</dbReference>
<keyword evidence="15" id="KW-0687">Ribonucleoprotein</keyword>
<dbReference type="GO" id="GO:0000502">
    <property type="term" value="C:proteasome complex"/>
    <property type="evidence" value="ECO:0007669"/>
    <property type="project" value="UniProtKB-KW"/>
</dbReference>
<dbReference type="SUPFAM" id="SSF52540">
    <property type="entry name" value="P-loop containing nucleoside triphosphate hydrolases"/>
    <property type="match status" value="1"/>
</dbReference>
<evidence type="ECO:0000256" key="5">
    <source>
        <dbReference type="ARBA" id="ARBA00006375"/>
    </source>
</evidence>
<sequence length="959" mass="109849">MSSTQADQQTSKAGTGEAEKKEEQMEVEDEPLDEEILRMSADDLKSRTHLVENEIRIMRSEIQRISHAIDTLTSHVKENTERIKVNKTLPYLVSNVVELLLLEELQEDEGANVDLDAHKTKCAVIKTSTRATYFLPVVGLVDPSELKPGDLVGVNKDSYLVLEKLPAEYDSRVKAMEVDERPNEQYSDIGGCDKQIQELIEAVVLPMTHKDRFLNLGIHPPKGVLLYGPPGTGKTMMARAVAAQTKSTFLKLAGPQLVQMFIGDGAKLVRDAFALAKEKAPAIIFIDELDAIGTKRFDSEKAGDREVQRTMLELLNQLDGFQPNDDIKVIAATNRVDVLDPALLRSGRLDRKIELPSPTEDARARIMQIHSRKMNVHKDVNFEELARCTDDFNGAQCKAVCVEAGMIALRRDAVEVMHEDFMDAILELIDLKFFYESNCSIQLCGIFLIDWVLNFQLEIIEWRHLDKYSLSTYIFTSSCTIRFLIYPFNFVKSRLQLQKQNTVYKGVRHALVHIIRNEGLRGLYKGFLMTVPQNVAPLIYCNAYEKTREWLKLHLGLSSDKLVSSLAGKFISLISQCGTVSLLTQIIFVPTDITSQYMIIYNNPSAFIGEAHHAAVLNYIHRNKAKLSSRPAFQILRALYHVDGYRGFFRGYMASTALGMSAGSIFWTIYYTCLENIRWCRRKFLHSLFGYEKEGHPYFLLDQGAAAATSSLVATTLTNPLEILRLRAQVQRASYADTIKTMWFDERYRIITKGLLPRMINSCIYATATMMVYETLKKDVWVLGKKVANYLAGKHKPIYHPFTDCGDHVVVINCKDVAMHGFNWKNQRFFFDKEFPKSKVEYPAWQIQDFDPCRIMHMTVYTGLGRNQLRKRLIERLHLFADDQMPAFVQKNIGNQVMEQVQRVPKRSDEYTMEERSKFPRLFKFKDDHFVDWERPVENPGQWTGKDRSPFNPYYQNKS</sequence>
<keyword evidence="8 16" id="KW-0812">Transmembrane</keyword>
<keyword evidence="10" id="KW-0067">ATP-binding</keyword>
<dbReference type="GO" id="GO:0005737">
    <property type="term" value="C:cytoplasm"/>
    <property type="evidence" value="ECO:0007669"/>
    <property type="project" value="UniProtKB-SubCell"/>
</dbReference>
<feature type="region of interest" description="Disordered" evidence="17">
    <location>
        <begin position="1"/>
        <end position="32"/>
    </location>
</feature>
<evidence type="ECO:0000256" key="9">
    <source>
        <dbReference type="ARBA" id="ARBA00022741"/>
    </source>
</evidence>
<organism evidence="20 21">
    <name type="scientific">Onchocerca flexuosa</name>
    <dbReference type="NCBI Taxonomy" id="387005"/>
    <lineage>
        <taxon>Eukaryota</taxon>
        <taxon>Metazoa</taxon>
        <taxon>Ecdysozoa</taxon>
        <taxon>Nematoda</taxon>
        <taxon>Chromadorea</taxon>
        <taxon>Rhabditida</taxon>
        <taxon>Spirurina</taxon>
        <taxon>Spiruromorpha</taxon>
        <taxon>Filarioidea</taxon>
        <taxon>Onchocercidae</taxon>
        <taxon>Onchocerca</taxon>
    </lineage>
</organism>
<dbReference type="EMBL" id="KZ270003">
    <property type="protein sequence ID" value="OZC08779.1"/>
    <property type="molecule type" value="Genomic_DNA"/>
</dbReference>
<feature type="compositionally biased region" description="Polar residues" evidence="17">
    <location>
        <begin position="1"/>
        <end position="11"/>
    </location>
</feature>
<dbReference type="Pfam" id="PF00572">
    <property type="entry name" value="Ribosomal_L13"/>
    <property type="match status" value="1"/>
</dbReference>
<feature type="domain" description="AAA+ ATPase" evidence="19">
    <location>
        <begin position="220"/>
        <end position="359"/>
    </location>
</feature>
<name>A0A238BTV3_9BILA</name>
<evidence type="ECO:0000256" key="16">
    <source>
        <dbReference type="PROSITE-ProRule" id="PRU00282"/>
    </source>
</evidence>
<dbReference type="FunFam" id="1.10.8.60:FF:000009">
    <property type="entry name" value="26S protease regulatory subunit 6A"/>
    <property type="match status" value="1"/>
</dbReference>
<evidence type="ECO:0000256" key="8">
    <source>
        <dbReference type="ARBA" id="ARBA00022692"/>
    </source>
</evidence>
<evidence type="ECO:0000256" key="17">
    <source>
        <dbReference type="SAM" id="MobiDB-lite"/>
    </source>
</evidence>
<dbReference type="Pfam" id="PF00004">
    <property type="entry name" value="AAA"/>
    <property type="match status" value="1"/>
</dbReference>
<keyword evidence="13 16" id="KW-0472">Membrane</keyword>
<keyword evidence="21" id="KW-1185">Reference proteome</keyword>
<dbReference type="InterPro" id="IPR018108">
    <property type="entry name" value="MCP_transmembrane"/>
</dbReference>
<dbReference type="SUPFAM" id="SSF52161">
    <property type="entry name" value="Ribosomal protein L13"/>
    <property type="match status" value="1"/>
</dbReference>
<evidence type="ECO:0000256" key="4">
    <source>
        <dbReference type="ARBA" id="ARBA00006227"/>
    </source>
</evidence>
<evidence type="ECO:0000256" key="11">
    <source>
        <dbReference type="ARBA" id="ARBA00022942"/>
    </source>
</evidence>
<dbReference type="GO" id="GO:0005524">
    <property type="term" value="F:ATP binding"/>
    <property type="evidence" value="ECO:0007669"/>
    <property type="project" value="UniProtKB-KW"/>
</dbReference>
<dbReference type="PROSITE" id="PS50920">
    <property type="entry name" value="SOLCAR"/>
    <property type="match status" value="2"/>
</dbReference>
<dbReference type="SMART" id="SM00382">
    <property type="entry name" value="AAA"/>
    <property type="match status" value="1"/>
</dbReference>
<evidence type="ECO:0000256" key="2">
    <source>
        <dbReference type="ARBA" id="ARBA00004141"/>
    </source>
</evidence>
<dbReference type="GO" id="GO:0005634">
    <property type="term" value="C:nucleus"/>
    <property type="evidence" value="ECO:0007669"/>
    <property type="project" value="UniProtKB-SubCell"/>
</dbReference>
<evidence type="ECO:0000256" key="3">
    <source>
        <dbReference type="ARBA" id="ARBA00004496"/>
    </source>
</evidence>
<evidence type="ECO:0000256" key="1">
    <source>
        <dbReference type="ARBA" id="ARBA00004123"/>
    </source>
</evidence>
<dbReference type="GO" id="GO:0016020">
    <property type="term" value="C:membrane"/>
    <property type="evidence" value="ECO:0007669"/>
    <property type="project" value="UniProtKB-SubCell"/>
</dbReference>
<accession>A0A238BTV3</accession>
<keyword evidence="9" id="KW-0547">Nucleotide-binding</keyword>
<keyword evidence="11" id="KW-0647">Proteasome</keyword>
<feature type="repeat" description="Solcar" evidence="16">
    <location>
        <begin position="466"/>
        <end position="550"/>
    </location>
</feature>
<dbReference type="FunFam" id="3.40.50.300:FF:000037">
    <property type="entry name" value="26S protease regulatory subunit 6A"/>
    <property type="match status" value="1"/>
</dbReference>
<dbReference type="Pfam" id="PF16450">
    <property type="entry name" value="Prot_ATP_ID_OB_C"/>
    <property type="match status" value="1"/>
</dbReference>
<evidence type="ECO:0000313" key="20">
    <source>
        <dbReference type="EMBL" id="OZC08779.1"/>
    </source>
</evidence>
<dbReference type="HAMAP" id="MF_01366">
    <property type="entry name" value="Ribosomal_uL13"/>
    <property type="match status" value="1"/>
</dbReference>
<dbReference type="Proteomes" id="UP000242913">
    <property type="component" value="Unassembled WGS sequence"/>
</dbReference>
<dbReference type="Gene3D" id="3.90.1180.10">
    <property type="entry name" value="Ribosomal protein L13"/>
    <property type="match status" value="1"/>
</dbReference>
<dbReference type="InterPro" id="IPR041569">
    <property type="entry name" value="AAA_lid_3"/>
</dbReference>
<feature type="repeat" description="Solcar" evidence="16">
    <location>
        <begin position="698"/>
        <end position="779"/>
    </location>
</feature>
<dbReference type="SUPFAM" id="SSF103506">
    <property type="entry name" value="Mitochondrial carrier"/>
    <property type="match status" value="1"/>
</dbReference>
<dbReference type="PROSITE" id="PS00674">
    <property type="entry name" value="AAA"/>
    <property type="match status" value="1"/>
</dbReference>
<comment type="similarity">
    <text evidence="6">Belongs to the AAA ATPase family.</text>
</comment>
<evidence type="ECO:0000256" key="18">
    <source>
        <dbReference type="SAM" id="Phobius"/>
    </source>
</evidence>
<dbReference type="GO" id="GO:0003735">
    <property type="term" value="F:structural constituent of ribosome"/>
    <property type="evidence" value="ECO:0007669"/>
    <property type="project" value="InterPro"/>
</dbReference>
<comment type="similarity">
    <text evidence="4">Belongs to the universal ribosomal protein uL13 family.</text>
</comment>
<evidence type="ECO:0000256" key="13">
    <source>
        <dbReference type="ARBA" id="ARBA00023136"/>
    </source>
</evidence>
<dbReference type="GO" id="GO:0016887">
    <property type="term" value="F:ATP hydrolysis activity"/>
    <property type="evidence" value="ECO:0007669"/>
    <property type="project" value="InterPro"/>
</dbReference>
<dbReference type="InterPro" id="IPR012340">
    <property type="entry name" value="NA-bd_OB-fold"/>
</dbReference>
<proteinExistence type="inferred from homology"/>
<keyword evidence="14" id="KW-0539">Nucleus</keyword>
<dbReference type="FunFam" id="2.40.50.140:FF:000076">
    <property type="entry name" value="26S protease regulatory subunit 6A"/>
    <property type="match status" value="1"/>
</dbReference>
<reference evidence="20 21" key="1">
    <citation type="submission" date="2015-12" db="EMBL/GenBank/DDBJ databases">
        <title>Draft genome of the nematode, Onchocerca flexuosa.</title>
        <authorList>
            <person name="Mitreva M."/>
        </authorList>
    </citation>
    <scope>NUCLEOTIDE SEQUENCE [LARGE SCALE GENOMIC DNA]</scope>
    <source>
        <strain evidence="20">Red Deer</strain>
    </source>
</reference>
<keyword evidence="7" id="KW-0963">Cytoplasm</keyword>
<evidence type="ECO:0000256" key="6">
    <source>
        <dbReference type="ARBA" id="ARBA00006914"/>
    </source>
</evidence>
<comment type="similarity">
    <text evidence="5">Belongs to the mitochondrial carrier (TC 2.A.29) family.</text>
</comment>
<dbReference type="InterPro" id="IPR003959">
    <property type="entry name" value="ATPase_AAA_core"/>
</dbReference>
<evidence type="ECO:0000256" key="14">
    <source>
        <dbReference type="ARBA" id="ARBA00023242"/>
    </source>
</evidence>
<dbReference type="InterPro" id="IPR027417">
    <property type="entry name" value="P-loop_NTPase"/>
</dbReference>
<dbReference type="GO" id="GO:0006412">
    <property type="term" value="P:translation"/>
    <property type="evidence" value="ECO:0007669"/>
    <property type="project" value="InterPro"/>
</dbReference>
<dbReference type="InterPro" id="IPR023395">
    <property type="entry name" value="MCP_dom_sf"/>
</dbReference>
<gene>
    <name evidence="20" type="ORF">X798_04193</name>
</gene>
<dbReference type="OrthoDB" id="9443236at2759"/>
<evidence type="ECO:0000313" key="21">
    <source>
        <dbReference type="Proteomes" id="UP000242913"/>
    </source>
</evidence>
<dbReference type="InterPro" id="IPR003593">
    <property type="entry name" value="AAA+_ATPase"/>
</dbReference>
<dbReference type="InterPro" id="IPR032501">
    <property type="entry name" value="Prot_ATP_ID_OB_2nd"/>
</dbReference>
<dbReference type="PANTHER" id="PTHR23073">
    <property type="entry name" value="26S PROTEASOME REGULATORY SUBUNIT"/>
    <property type="match status" value="1"/>
</dbReference>
<dbReference type="Gene3D" id="1.50.40.10">
    <property type="entry name" value="Mitochondrial carrier domain"/>
    <property type="match status" value="1"/>
</dbReference>
<evidence type="ECO:0000256" key="15">
    <source>
        <dbReference type="ARBA" id="ARBA00023274"/>
    </source>
</evidence>
<evidence type="ECO:0000259" key="19">
    <source>
        <dbReference type="SMART" id="SM00382"/>
    </source>
</evidence>
<dbReference type="Gene3D" id="3.40.50.300">
    <property type="entry name" value="P-loop containing nucleotide triphosphate hydrolases"/>
    <property type="match status" value="1"/>
</dbReference>
<protein>
    <submittedName>
        <fullName evidence="20">Ribosomal protein L13</fullName>
    </submittedName>
</protein>
<feature type="region of interest" description="Disordered" evidence="17">
    <location>
        <begin position="936"/>
        <end position="959"/>
    </location>
</feature>
<keyword evidence="12 20" id="KW-0689">Ribosomal protein</keyword>
<feature type="transmembrane region" description="Helical" evidence="18">
    <location>
        <begin position="652"/>
        <end position="673"/>
    </location>
</feature>
<dbReference type="InterPro" id="IPR005822">
    <property type="entry name" value="Ribosomal_uL13"/>
</dbReference>
<dbReference type="CDD" id="cd00392">
    <property type="entry name" value="Ribosomal_L13"/>
    <property type="match status" value="1"/>
</dbReference>
<dbReference type="GO" id="GO:1990904">
    <property type="term" value="C:ribonucleoprotein complex"/>
    <property type="evidence" value="ECO:0007669"/>
    <property type="project" value="UniProtKB-KW"/>
</dbReference>
<keyword evidence="18" id="KW-1133">Transmembrane helix</keyword>
<dbReference type="Pfam" id="PF00153">
    <property type="entry name" value="Mito_carr"/>
    <property type="match status" value="1"/>
</dbReference>
<dbReference type="GO" id="GO:0005840">
    <property type="term" value="C:ribosome"/>
    <property type="evidence" value="ECO:0007669"/>
    <property type="project" value="UniProtKB-KW"/>
</dbReference>
<comment type="subcellular location">
    <subcellularLocation>
        <location evidence="3">Cytoplasm</location>
    </subcellularLocation>
    <subcellularLocation>
        <location evidence="2">Membrane</location>
        <topology evidence="2">Multi-pass membrane protein</topology>
    </subcellularLocation>
    <subcellularLocation>
        <location evidence="1">Nucleus</location>
    </subcellularLocation>
</comment>
<dbReference type="InterPro" id="IPR003960">
    <property type="entry name" value="ATPase_AAA_CS"/>
</dbReference>
<dbReference type="Pfam" id="PF17862">
    <property type="entry name" value="AAA_lid_3"/>
    <property type="match status" value="1"/>
</dbReference>
<dbReference type="InterPro" id="IPR050221">
    <property type="entry name" value="26S_Proteasome_ATPase"/>
</dbReference>